<evidence type="ECO:0000259" key="1">
    <source>
        <dbReference type="SMART" id="SM00471"/>
    </source>
</evidence>
<dbReference type="Pfam" id="PF01966">
    <property type="entry name" value="HD"/>
    <property type="match status" value="1"/>
</dbReference>
<dbReference type="SMART" id="SM00471">
    <property type="entry name" value="HDc"/>
    <property type="match status" value="1"/>
</dbReference>
<accession>A0A9E2SGR1</accession>
<name>A0A9E2SGR1_9BACT</name>
<dbReference type="Proteomes" id="UP000812270">
    <property type="component" value="Unassembled WGS sequence"/>
</dbReference>
<dbReference type="CDD" id="cd00077">
    <property type="entry name" value="HDc"/>
    <property type="match status" value="1"/>
</dbReference>
<comment type="caution">
    <text evidence="2">The sequence shown here is derived from an EMBL/GenBank/DDBJ whole genome shotgun (WGS) entry which is preliminary data.</text>
</comment>
<gene>
    <name evidence="2" type="ORF">KTO63_24990</name>
</gene>
<keyword evidence="3" id="KW-1185">Reference proteome</keyword>
<sequence>MITKTNYEREEAKIERHITALYNAPLSPHYPYHNLAHTKMVVRYSQMIATFYNLGRPENFTLTAAAWFHDIGQIFGSMLFHEEASVKMWNEFAEKTTISSAVRQQVSQCILATKFPPSPSSLLEKIICDADTFHFGTVYFRETDALVKKELEIRTNEKVSDWIRKSIDLLQSHRFYTEYCQALLDNGKLNNIHWLQTLLKNEEPDS</sequence>
<feature type="domain" description="HD/PDEase" evidence="1">
    <location>
        <begin position="30"/>
        <end position="145"/>
    </location>
</feature>
<dbReference type="InterPro" id="IPR003607">
    <property type="entry name" value="HD/PDEase_dom"/>
</dbReference>
<dbReference type="InterPro" id="IPR006674">
    <property type="entry name" value="HD_domain"/>
</dbReference>
<evidence type="ECO:0000313" key="3">
    <source>
        <dbReference type="Proteomes" id="UP000812270"/>
    </source>
</evidence>
<evidence type="ECO:0000313" key="2">
    <source>
        <dbReference type="EMBL" id="MBV4360445.1"/>
    </source>
</evidence>
<dbReference type="AlphaFoldDB" id="A0A9E2SGR1"/>
<reference evidence="2" key="1">
    <citation type="submission" date="2021-06" db="EMBL/GenBank/DDBJ databases">
        <authorList>
            <person name="Huq M.A."/>
        </authorList>
    </citation>
    <scope>NUCLEOTIDE SEQUENCE</scope>
    <source>
        <strain evidence="2">MAH-26</strain>
    </source>
</reference>
<dbReference type="RefSeq" id="WP_217794829.1">
    <property type="nucleotide sequence ID" value="NZ_JAHSPG010000018.1"/>
</dbReference>
<organism evidence="2 3">
    <name type="scientific">Pinibacter aurantiacus</name>
    <dbReference type="NCBI Taxonomy" id="2851599"/>
    <lineage>
        <taxon>Bacteria</taxon>
        <taxon>Pseudomonadati</taxon>
        <taxon>Bacteroidota</taxon>
        <taxon>Chitinophagia</taxon>
        <taxon>Chitinophagales</taxon>
        <taxon>Chitinophagaceae</taxon>
        <taxon>Pinibacter</taxon>
    </lineage>
</organism>
<dbReference type="EMBL" id="JAHSPG010000018">
    <property type="protein sequence ID" value="MBV4360445.1"/>
    <property type="molecule type" value="Genomic_DNA"/>
</dbReference>
<proteinExistence type="predicted"/>
<protein>
    <submittedName>
        <fullName evidence="2">HD domain-containing protein</fullName>
    </submittedName>
</protein>